<dbReference type="AlphaFoldDB" id="A0A8H5XTG4"/>
<gene>
    <name evidence="1" type="ORF">FMUND_14693</name>
</gene>
<dbReference type="Proteomes" id="UP000544331">
    <property type="component" value="Unassembled WGS sequence"/>
</dbReference>
<evidence type="ECO:0000313" key="1">
    <source>
        <dbReference type="EMBL" id="KAF5699618.1"/>
    </source>
</evidence>
<name>A0A8H5XTG4_9HYPO</name>
<reference evidence="1 2" key="1">
    <citation type="submission" date="2020-05" db="EMBL/GenBank/DDBJ databases">
        <title>Identification and distribution of gene clusters putatively required for synthesis of sphingolipid metabolism inhibitors in phylogenetically diverse species of the filamentous fungus Fusarium.</title>
        <authorList>
            <person name="Kim H.-S."/>
            <person name="Busman M."/>
            <person name="Brown D.W."/>
            <person name="Divon H."/>
            <person name="Uhlig S."/>
            <person name="Proctor R.H."/>
        </authorList>
    </citation>
    <scope>NUCLEOTIDE SEQUENCE [LARGE SCALE GENOMIC DNA]</scope>
    <source>
        <strain evidence="1 2">NRRL 66235</strain>
    </source>
</reference>
<evidence type="ECO:0000313" key="2">
    <source>
        <dbReference type="Proteomes" id="UP000544331"/>
    </source>
</evidence>
<dbReference type="OrthoDB" id="5151991at2759"/>
<protein>
    <submittedName>
        <fullName evidence="1">Uncharacterized protein</fullName>
    </submittedName>
</protein>
<accession>A0A8H5XTG4</accession>
<dbReference type="EMBL" id="JAAOAN010000793">
    <property type="protein sequence ID" value="KAF5699618.1"/>
    <property type="molecule type" value="Genomic_DNA"/>
</dbReference>
<proteinExistence type="predicted"/>
<keyword evidence="2" id="KW-1185">Reference proteome</keyword>
<organism evidence="1 2">
    <name type="scientific">Fusarium mundagurra</name>
    <dbReference type="NCBI Taxonomy" id="1567541"/>
    <lineage>
        <taxon>Eukaryota</taxon>
        <taxon>Fungi</taxon>
        <taxon>Dikarya</taxon>
        <taxon>Ascomycota</taxon>
        <taxon>Pezizomycotina</taxon>
        <taxon>Sordariomycetes</taxon>
        <taxon>Hypocreomycetidae</taxon>
        <taxon>Hypocreales</taxon>
        <taxon>Nectriaceae</taxon>
        <taxon>Fusarium</taxon>
        <taxon>Fusarium fujikuroi species complex</taxon>
    </lineage>
</organism>
<comment type="caution">
    <text evidence="1">The sequence shown here is derived from an EMBL/GenBank/DDBJ whole genome shotgun (WGS) entry which is preliminary data.</text>
</comment>
<sequence length="500" mass="57428">MPLQRFQDLIDAKPCCALDDRILHLDGFNADIIMEQCQCQHQDLLVSQAGPQHPILALPYLSQQRGVGSMLLLCGSITSKLVVLRFGHLMSSLLMAAISKLAAMRTTAPVVLDEAEDTVTRLMRGLFGNLMTIAGSGVRPWNFVWQLFRLNPQYDVPVTDADWVWYENVVKLYPYTGWPLKQFHENLLKLLNKIIVRVITKNENVAEIKENRVLEKLRFCKLRNIQLEHYRTIITIFELQENIPSELEKQTKGFTRMMQYINHLAKGGARRPANDLVYGNVYTKRSAAFKDLKIAVALASVLDLHKEIALKWQIKSKQLKVQNLHYYRDLIDADVSDDANQETKNRTKKIVGRIIDDAEKRRIPWQVSNYAAKDNVEPLDEQFFDEVLTGKCPEAEIKAVVEVVKEELVEEGGFAAFKTTMAPKFIFTMEKALSAEDVCKMTKVPGSSMRVFIRALNPEFEWDDLGQQFKIVILSLLRDRSERMDSRPAARMLRVVRWEM</sequence>